<dbReference type="Proteomes" id="UP000274429">
    <property type="component" value="Unassembled WGS sequence"/>
</dbReference>
<dbReference type="GO" id="GO:0045104">
    <property type="term" value="P:intermediate filament cytoskeleton organization"/>
    <property type="evidence" value="ECO:0007669"/>
    <property type="project" value="InterPro"/>
</dbReference>
<dbReference type="SUPFAM" id="SSF46966">
    <property type="entry name" value="Spectrin repeat"/>
    <property type="match status" value="2"/>
</dbReference>
<organism evidence="5">
    <name type="scientific">Hydatigena taeniaeformis</name>
    <name type="common">Feline tapeworm</name>
    <name type="synonym">Taenia taeniaeformis</name>
    <dbReference type="NCBI Taxonomy" id="6205"/>
    <lineage>
        <taxon>Eukaryota</taxon>
        <taxon>Metazoa</taxon>
        <taxon>Spiralia</taxon>
        <taxon>Lophotrochozoa</taxon>
        <taxon>Platyhelminthes</taxon>
        <taxon>Cestoda</taxon>
        <taxon>Eucestoda</taxon>
        <taxon>Cyclophyllidea</taxon>
        <taxon>Taeniidae</taxon>
        <taxon>Hydatigera</taxon>
    </lineage>
</organism>
<evidence type="ECO:0000256" key="2">
    <source>
        <dbReference type="SAM" id="MobiDB-lite"/>
    </source>
</evidence>
<sequence length="620" mass="70519">MKKRDTIVDATKRFELVHKEIEKFHSEIEGCRALRTQVSGDEVKFFDVIMNQIENQYDELLKKSKRRFEFGRSLLVFVERASSSMQWLREKETIEVTRIWSSPHELQSAEIYEFFRGLLREIQSQEQQFNEISTLGSSLHLEGHPSFDLIQTYLTSLDSHWAWLLQLTHCLETRLDRTVRFQQFFNEAQEIETFLTTKTKEINEIKLAAASGHITVESASEFMTKTADIGEAIRGQGFLVDKLVESSDEIVDLVPPNNPHESVISICLFAPNSEPHYMELAPEQSDPAIVTWPSGNFNKGEQMTVSAKSGDFTLKLRHSNGEEIEAPAVCFLPACPCQEAKAKAQDVVARFQCLQALWADTDLELHGRLLKATMQSLPGTLPKLSAVEGQQLMRQLHEDTQRHLVGMRLANKPVREVEVFQQESEQCFKSLQNGDDNTLDPMEKNATIDLKRIETTLNALADHLRKRAGQVLPNQLVTLEAALKDHKEWSRSVNQIREHLERMTNRQQSACKKLISEKSGCAALLAAANELTNAGKVTARRLAEVDAILTRLDSLQRELAEGEQRVVEIEGRMHSPRQNLSSSKSSLRSDASEMETNNVQNIRDQLKAREWDFHAFGNIL</sequence>
<dbReference type="Gene3D" id="1.20.58.60">
    <property type="match status" value="2"/>
</dbReference>
<keyword evidence="4" id="KW-1185">Reference proteome</keyword>
<dbReference type="GO" id="GO:0016020">
    <property type="term" value="C:membrane"/>
    <property type="evidence" value="ECO:0007669"/>
    <property type="project" value="TreeGrafter"/>
</dbReference>
<evidence type="ECO:0000256" key="1">
    <source>
        <dbReference type="SAM" id="Coils"/>
    </source>
</evidence>
<dbReference type="AlphaFoldDB" id="A0A0R3WM66"/>
<dbReference type="Gene3D" id="2.30.30.40">
    <property type="entry name" value="SH3 Domains"/>
    <property type="match status" value="1"/>
</dbReference>
<dbReference type="PANTHER" id="PTHR23169:SF23">
    <property type="entry name" value="SHORT STOP, ISOFORM H"/>
    <property type="match status" value="1"/>
</dbReference>
<proteinExistence type="predicted"/>
<dbReference type="GO" id="GO:0042060">
    <property type="term" value="P:wound healing"/>
    <property type="evidence" value="ECO:0007669"/>
    <property type="project" value="TreeGrafter"/>
</dbReference>
<dbReference type="InterPro" id="IPR002017">
    <property type="entry name" value="Spectrin_repeat"/>
</dbReference>
<dbReference type="GO" id="GO:0005198">
    <property type="term" value="F:structural molecule activity"/>
    <property type="evidence" value="ECO:0007669"/>
    <property type="project" value="TreeGrafter"/>
</dbReference>
<dbReference type="GO" id="GO:0005882">
    <property type="term" value="C:intermediate filament"/>
    <property type="evidence" value="ECO:0007669"/>
    <property type="project" value="TreeGrafter"/>
</dbReference>
<dbReference type="WBParaSite" id="TTAC_0000185401-mRNA-1">
    <property type="protein sequence ID" value="TTAC_0000185401-mRNA-1"/>
    <property type="gene ID" value="TTAC_0000185401"/>
</dbReference>
<dbReference type="OrthoDB" id="6283009at2759"/>
<dbReference type="CDD" id="cd00176">
    <property type="entry name" value="SPEC"/>
    <property type="match status" value="1"/>
</dbReference>
<evidence type="ECO:0000313" key="3">
    <source>
        <dbReference type="EMBL" id="VDM18581.1"/>
    </source>
</evidence>
<reference evidence="5" key="1">
    <citation type="submission" date="2017-02" db="UniProtKB">
        <authorList>
            <consortium name="WormBaseParasite"/>
        </authorList>
    </citation>
    <scope>IDENTIFICATION</scope>
</reference>
<dbReference type="STRING" id="6205.A0A0R3WM66"/>
<feature type="region of interest" description="Disordered" evidence="2">
    <location>
        <begin position="572"/>
        <end position="596"/>
    </location>
</feature>
<dbReference type="Pfam" id="PF00435">
    <property type="entry name" value="Spectrin"/>
    <property type="match status" value="1"/>
</dbReference>
<dbReference type="PANTHER" id="PTHR23169">
    <property type="entry name" value="ENVOPLAKIN"/>
    <property type="match status" value="1"/>
</dbReference>
<gene>
    <name evidence="3" type="ORF">TTAC_LOCUS1841</name>
</gene>
<keyword evidence="1" id="KW-0175">Coiled coil</keyword>
<evidence type="ECO:0000313" key="4">
    <source>
        <dbReference type="Proteomes" id="UP000274429"/>
    </source>
</evidence>
<dbReference type="EMBL" id="UYWX01000547">
    <property type="protein sequence ID" value="VDM18581.1"/>
    <property type="molecule type" value="Genomic_DNA"/>
</dbReference>
<feature type="coiled-coil region" evidence="1">
    <location>
        <begin position="545"/>
        <end position="572"/>
    </location>
</feature>
<evidence type="ECO:0000313" key="5">
    <source>
        <dbReference type="WBParaSite" id="TTAC_0000185401-mRNA-1"/>
    </source>
</evidence>
<dbReference type="InterPro" id="IPR018159">
    <property type="entry name" value="Spectrin/alpha-actinin"/>
</dbReference>
<reference evidence="3 4" key="2">
    <citation type="submission" date="2018-11" db="EMBL/GenBank/DDBJ databases">
        <authorList>
            <consortium name="Pathogen Informatics"/>
        </authorList>
    </citation>
    <scope>NUCLEOTIDE SEQUENCE [LARGE SCALE GENOMIC DNA]</scope>
</reference>
<dbReference type="SMART" id="SM00150">
    <property type="entry name" value="SPEC"/>
    <property type="match status" value="2"/>
</dbReference>
<protein>
    <submittedName>
        <fullName evidence="5">SH3_10 domain-containing protein</fullName>
    </submittedName>
</protein>
<dbReference type="GO" id="GO:0005737">
    <property type="term" value="C:cytoplasm"/>
    <property type="evidence" value="ECO:0007669"/>
    <property type="project" value="TreeGrafter"/>
</dbReference>
<accession>A0A0R3WM66</accession>
<dbReference type="InterPro" id="IPR043197">
    <property type="entry name" value="Plakin"/>
</dbReference>
<name>A0A0R3WM66_HYDTA</name>